<evidence type="ECO:0000256" key="8">
    <source>
        <dbReference type="SAM" id="MobiDB-lite"/>
    </source>
</evidence>
<dbReference type="Pfam" id="PF04082">
    <property type="entry name" value="Fungal_trans"/>
    <property type="match status" value="1"/>
</dbReference>
<dbReference type="InterPro" id="IPR007219">
    <property type="entry name" value="XnlR_reg_dom"/>
</dbReference>
<feature type="region of interest" description="Disordered" evidence="8">
    <location>
        <begin position="107"/>
        <end position="133"/>
    </location>
</feature>
<gene>
    <name evidence="10" type="ORF">SAMD00023353_3000550</name>
</gene>
<dbReference type="OMA" id="CKNCARS"/>
<dbReference type="InterPro" id="IPR001138">
    <property type="entry name" value="Zn2Cys6_DnaBD"/>
</dbReference>
<evidence type="ECO:0000256" key="7">
    <source>
        <dbReference type="ARBA" id="ARBA00023242"/>
    </source>
</evidence>
<dbReference type="InterPro" id="IPR051615">
    <property type="entry name" value="Transcr_Regulatory_Elem"/>
</dbReference>
<keyword evidence="3" id="KW-0862">Zinc</keyword>
<dbReference type="Pfam" id="PF00172">
    <property type="entry name" value="Zn_clus"/>
    <property type="match status" value="1"/>
</dbReference>
<dbReference type="GO" id="GO:0008270">
    <property type="term" value="F:zinc ion binding"/>
    <property type="evidence" value="ECO:0007669"/>
    <property type="project" value="InterPro"/>
</dbReference>
<evidence type="ECO:0000256" key="3">
    <source>
        <dbReference type="ARBA" id="ARBA00022833"/>
    </source>
</evidence>
<sequence length="667" mass="73749">MTEMGSESPAEESSSALPTAAPNRRYGFACYNCRRRKVKCDGALPTCQKCLATHNRCTYNKRPSVAYAITLQRQLKTYQSLFEQLRTASYAERDAILAKPLPLGVDEPHVLDGPGPPRDIGNSSSPWSDGETEVASLQKETSIDVDGKVCFYGSTSLYHVAPSDNHQGESEPSDGGDTQAGDTPVEFERNNKMAAFLGEIPPALLDELLDEYWRWPHHLHRVLVKKIFKRSLQEPDSYISPFLLSAVLTQAARYSTRPDAAGIGRHFAKRALELLPHDIDKGSSIAAIQGLLIFSARECVCGRTSQGWLYSGMAFRMARDMGLHVAPSKLGPLLIAYCKLCIVIHEVLDRIYTSPQPAEKDRPSAPYLDHTLAKLDQWSARFANDLLVREDSKVMNCPPLHMLVLNLVYQAVVILLCRPYRAVSATARGRCTRAAQMTDTLFMLHIRRFGFKHITWQHSYAVFVACTINVMDMSERKPGGADAGADPDLAQAARARLDFGLEVLRQGVNSTPSARRCALVIGQLMQNRNEMGPMAQRVSERKKPSPPPGEEHRDRTIGASALHSQPAALLPITGECPPTMRPGETGENLANMPTDAEAEWISLEWTANSIYAGEASRLIQSRDLDNGEAADVDMSASMAHPPFRWLSDNIWHDGSWMLTNVEPNQGA</sequence>
<dbReference type="GO" id="GO:0005634">
    <property type="term" value="C:nucleus"/>
    <property type="evidence" value="ECO:0007669"/>
    <property type="project" value="UniProtKB-SubCell"/>
</dbReference>
<name>A0A1W2TJ78_ROSNE</name>
<keyword evidence="5" id="KW-0238">DNA-binding</keyword>
<dbReference type="PROSITE" id="PS00463">
    <property type="entry name" value="ZN2_CY6_FUNGAL_1"/>
    <property type="match status" value="1"/>
</dbReference>
<dbReference type="AlphaFoldDB" id="A0A1W2TJ78"/>
<dbReference type="PROSITE" id="PS50048">
    <property type="entry name" value="ZN2_CY6_FUNGAL_2"/>
    <property type="match status" value="1"/>
</dbReference>
<keyword evidence="7" id="KW-0539">Nucleus</keyword>
<dbReference type="SUPFAM" id="SSF57701">
    <property type="entry name" value="Zn2/Cys6 DNA-binding domain"/>
    <property type="match status" value="1"/>
</dbReference>
<proteinExistence type="predicted"/>
<keyword evidence="6" id="KW-0804">Transcription</keyword>
<keyword evidence="4" id="KW-0805">Transcription regulation</keyword>
<dbReference type="STRING" id="77044.A0A1W2TJ78"/>
<dbReference type="Gene3D" id="4.10.240.10">
    <property type="entry name" value="Zn(2)-C6 fungal-type DNA-binding domain"/>
    <property type="match status" value="1"/>
</dbReference>
<dbReference type="CDD" id="cd00067">
    <property type="entry name" value="GAL4"/>
    <property type="match status" value="1"/>
</dbReference>
<evidence type="ECO:0000256" key="5">
    <source>
        <dbReference type="ARBA" id="ARBA00023125"/>
    </source>
</evidence>
<dbReference type="GO" id="GO:0000981">
    <property type="term" value="F:DNA-binding transcription factor activity, RNA polymerase II-specific"/>
    <property type="evidence" value="ECO:0007669"/>
    <property type="project" value="InterPro"/>
</dbReference>
<feature type="domain" description="Zn(2)-C6 fungal-type" evidence="9">
    <location>
        <begin position="29"/>
        <end position="59"/>
    </location>
</feature>
<organism evidence="10">
    <name type="scientific">Rosellinia necatrix</name>
    <name type="common">White root-rot fungus</name>
    <dbReference type="NCBI Taxonomy" id="77044"/>
    <lineage>
        <taxon>Eukaryota</taxon>
        <taxon>Fungi</taxon>
        <taxon>Dikarya</taxon>
        <taxon>Ascomycota</taxon>
        <taxon>Pezizomycotina</taxon>
        <taxon>Sordariomycetes</taxon>
        <taxon>Xylariomycetidae</taxon>
        <taxon>Xylariales</taxon>
        <taxon>Xylariaceae</taxon>
        <taxon>Rosellinia</taxon>
    </lineage>
</organism>
<keyword evidence="11" id="KW-1185">Reference proteome</keyword>
<evidence type="ECO:0000256" key="4">
    <source>
        <dbReference type="ARBA" id="ARBA00023015"/>
    </source>
</evidence>
<reference evidence="10" key="1">
    <citation type="submission" date="2016-03" db="EMBL/GenBank/DDBJ databases">
        <title>Draft genome sequence of Rosellinia necatrix.</title>
        <authorList>
            <person name="Kanematsu S."/>
        </authorList>
    </citation>
    <scope>NUCLEOTIDE SEQUENCE [LARGE SCALE GENOMIC DNA]</scope>
    <source>
        <strain evidence="10">W97</strain>
    </source>
</reference>
<evidence type="ECO:0000259" key="9">
    <source>
        <dbReference type="PROSITE" id="PS50048"/>
    </source>
</evidence>
<comment type="subcellular location">
    <subcellularLocation>
        <location evidence="1">Nucleus</location>
    </subcellularLocation>
</comment>
<protein>
    <submittedName>
        <fullName evidence="10">Putative nitrogen assimilation transcription factor nirA</fullName>
    </submittedName>
</protein>
<evidence type="ECO:0000256" key="2">
    <source>
        <dbReference type="ARBA" id="ARBA00022723"/>
    </source>
</evidence>
<dbReference type="Proteomes" id="UP000054516">
    <property type="component" value="Unassembled WGS sequence"/>
</dbReference>
<dbReference type="InterPro" id="IPR036864">
    <property type="entry name" value="Zn2-C6_fun-type_DNA-bd_sf"/>
</dbReference>
<feature type="region of interest" description="Disordered" evidence="8">
    <location>
        <begin position="532"/>
        <end position="555"/>
    </location>
</feature>
<evidence type="ECO:0000256" key="1">
    <source>
        <dbReference type="ARBA" id="ARBA00004123"/>
    </source>
</evidence>
<dbReference type="PANTHER" id="PTHR31313">
    <property type="entry name" value="TY1 ENHANCER ACTIVATOR"/>
    <property type="match status" value="1"/>
</dbReference>
<evidence type="ECO:0000313" key="10">
    <source>
        <dbReference type="EMBL" id="GAP88259.2"/>
    </source>
</evidence>
<accession>A0A1W2TJ78</accession>
<evidence type="ECO:0000256" key="6">
    <source>
        <dbReference type="ARBA" id="ARBA00023163"/>
    </source>
</evidence>
<dbReference type="CDD" id="cd12148">
    <property type="entry name" value="fungal_TF_MHR"/>
    <property type="match status" value="1"/>
</dbReference>
<dbReference type="PANTHER" id="PTHR31313:SF81">
    <property type="entry name" value="TY1 ENHANCER ACTIVATOR"/>
    <property type="match status" value="1"/>
</dbReference>
<keyword evidence="2" id="KW-0479">Metal-binding</keyword>
<feature type="region of interest" description="Disordered" evidence="8">
    <location>
        <begin position="161"/>
        <end position="183"/>
    </location>
</feature>
<dbReference type="GO" id="GO:0003677">
    <property type="term" value="F:DNA binding"/>
    <property type="evidence" value="ECO:0007669"/>
    <property type="project" value="UniProtKB-KW"/>
</dbReference>
<dbReference type="GO" id="GO:0006351">
    <property type="term" value="P:DNA-templated transcription"/>
    <property type="evidence" value="ECO:0007669"/>
    <property type="project" value="InterPro"/>
</dbReference>
<dbReference type="SMART" id="SM00066">
    <property type="entry name" value="GAL4"/>
    <property type="match status" value="1"/>
</dbReference>
<dbReference type="EMBL" id="DF977475">
    <property type="protein sequence ID" value="GAP88259.2"/>
    <property type="molecule type" value="Genomic_DNA"/>
</dbReference>
<evidence type="ECO:0000313" key="11">
    <source>
        <dbReference type="Proteomes" id="UP000054516"/>
    </source>
</evidence>
<feature type="compositionally biased region" description="Basic and acidic residues" evidence="8">
    <location>
        <begin position="538"/>
        <end position="555"/>
    </location>
</feature>
<dbReference type="OrthoDB" id="4161332at2759"/>